<comment type="subcellular location">
    <subcellularLocation>
        <location evidence="1">Cell membrane</location>
        <topology evidence="1">Multi-pass membrane protein</topology>
    </subcellularLocation>
</comment>
<keyword evidence="3" id="KW-0597">Phosphoprotein</keyword>
<accession>A0A3P9DE76</accession>
<evidence type="ECO:0000256" key="6">
    <source>
        <dbReference type="ARBA" id="ARBA00023040"/>
    </source>
</evidence>
<evidence type="ECO:0000256" key="3">
    <source>
        <dbReference type="ARBA" id="ARBA00022553"/>
    </source>
</evidence>
<feature type="transmembrane region" description="Helical" evidence="14">
    <location>
        <begin position="111"/>
        <end position="132"/>
    </location>
</feature>
<evidence type="ECO:0000313" key="16">
    <source>
        <dbReference type="Ensembl" id="ENSMZEP00005032467.1"/>
    </source>
</evidence>
<feature type="compositionally biased region" description="Basic and acidic residues" evidence="13">
    <location>
        <begin position="333"/>
        <end position="347"/>
    </location>
</feature>
<reference evidence="16" key="3">
    <citation type="submission" date="2025-09" db="UniProtKB">
        <authorList>
            <consortium name="Ensembl"/>
        </authorList>
    </citation>
    <scope>IDENTIFICATION</scope>
</reference>
<feature type="compositionally biased region" description="Polar residues" evidence="13">
    <location>
        <begin position="348"/>
        <end position="358"/>
    </location>
</feature>
<proteinExistence type="inferred from homology"/>
<evidence type="ECO:0000256" key="8">
    <source>
        <dbReference type="ARBA" id="ARBA00023157"/>
    </source>
</evidence>
<comment type="similarity">
    <text evidence="12">Belongs to the chemokine-like receptor (CMKLR) family.</text>
</comment>
<evidence type="ECO:0000256" key="5">
    <source>
        <dbReference type="ARBA" id="ARBA00022989"/>
    </source>
</evidence>
<feature type="transmembrane region" description="Helical" evidence="14">
    <location>
        <begin position="67"/>
        <end position="91"/>
    </location>
</feature>
<dbReference type="GO" id="GO:0005886">
    <property type="term" value="C:plasma membrane"/>
    <property type="evidence" value="ECO:0007669"/>
    <property type="project" value="UniProtKB-SubCell"/>
</dbReference>
<dbReference type="GO" id="GO:0004974">
    <property type="term" value="F:leukotriene receptor activity"/>
    <property type="evidence" value="ECO:0007669"/>
    <property type="project" value="UniProtKB-ARBA"/>
</dbReference>
<dbReference type="PRINTS" id="PR00237">
    <property type="entry name" value="GPCRRHODOPSN"/>
</dbReference>
<dbReference type="AlphaFoldDB" id="A0A3P9DE76"/>
<keyword evidence="5 14" id="KW-1133">Transmembrane helix</keyword>
<keyword evidence="17" id="KW-1185">Reference proteome</keyword>
<evidence type="ECO:0000256" key="14">
    <source>
        <dbReference type="SAM" id="Phobius"/>
    </source>
</evidence>
<keyword evidence="2" id="KW-1003">Cell membrane</keyword>
<keyword evidence="9" id="KW-0675">Receptor</keyword>
<dbReference type="SUPFAM" id="SSF81321">
    <property type="entry name" value="Family A G protein-coupled receptor-like"/>
    <property type="match status" value="1"/>
</dbReference>
<protein>
    <submittedName>
        <fullName evidence="16">Leukotriene B4 receptor 2b</fullName>
    </submittedName>
</protein>
<evidence type="ECO:0000256" key="11">
    <source>
        <dbReference type="ARBA" id="ARBA00023224"/>
    </source>
</evidence>
<dbReference type="InterPro" id="IPR000826">
    <property type="entry name" value="Formyl_rcpt-rel"/>
</dbReference>
<dbReference type="Pfam" id="PF00001">
    <property type="entry name" value="7tm_1"/>
    <property type="match status" value="1"/>
</dbReference>
<dbReference type="PROSITE" id="PS50262">
    <property type="entry name" value="G_PROTEIN_RECEP_F1_2"/>
    <property type="match status" value="1"/>
</dbReference>
<dbReference type="PANTHER" id="PTHR24225:SF72">
    <property type="entry name" value="G-PROTEIN COUPLED RECEPTORS FAMILY 1 PROFILE DOMAIN-CONTAINING PROTEIN-RELATED"/>
    <property type="match status" value="1"/>
</dbReference>
<reference evidence="16 17" key="1">
    <citation type="journal article" date="2014" name="Nature">
        <title>The genomic substrate for adaptive radiation in African cichlid fish.</title>
        <authorList>
            <person name="Brawand D."/>
            <person name="Wagner C.E."/>
            <person name="Li Y.I."/>
            <person name="Malinsky M."/>
            <person name="Keller I."/>
            <person name="Fan S."/>
            <person name="Simakov O."/>
            <person name="Ng A.Y."/>
            <person name="Lim Z.W."/>
            <person name="Bezault E."/>
            <person name="Turner-Maier J."/>
            <person name="Johnson J."/>
            <person name="Alcazar R."/>
            <person name="Noh H.J."/>
            <person name="Russell P."/>
            <person name="Aken B."/>
            <person name="Alfoldi J."/>
            <person name="Amemiya C."/>
            <person name="Azzouzi N."/>
            <person name="Baroiller J.F."/>
            <person name="Barloy-Hubler F."/>
            <person name="Berlin A."/>
            <person name="Bloomquist R."/>
            <person name="Carleton K.L."/>
            <person name="Conte M.A."/>
            <person name="D'Cotta H."/>
            <person name="Eshel O."/>
            <person name="Gaffney L."/>
            <person name="Galibert F."/>
            <person name="Gante H.F."/>
            <person name="Gnerre S."/>
            <person name="Greuter L."/>
            <person name="Guyon R."/>
            <person name="Haddad N.S."/>
            <person name="Haerty W."/>
            <person name="Harris R.M."/>
            <person name="Hofmann H.A."/>
            <person name="Hourlier T."/>
            <person name="Hulata G."/>
            <person name="Jaffe D.B."/>
            <person name="Lara M."/>
            <person name="Lee A.P."/>
            <person name="MacCallum I."/>
            <person name="Mwaiko S."/>
            <person name="Nikaido M."/>
            <person name="Nishihara H."/>
            <person name="Ozouf-Costaz C."/>
            <person name="Penman D.J."/>
            <person name="Przybylski D."/>
            <person name="Rakotomanga M."/>
            <person name="Renn S.C.P."/>
            <person name="Ribeiro F.J."/>
            <person name="Ron M."/>
            <person name="Salzburger W."/>
            <person name="Sanchez-Pulido L."/>
            <person name="Santos M.E."/>
            <person name="Searle S."/>
            <person name="Sharpe T."/>
            <person name="Swofford R."/>
            <person name="Tan F.J."/>
            <person name="Williams L."/>
            <person name="Young S."/>
            <person name="Yin S."/>
            <person name="Okada N."/>
            <person name="Kocher T.D."/>
            <person name="Miska E.A."/>
            <person name="Lander E.S."/>
            <person name="Venkatesh B."/>
            <person name="Fernald R.D."/>
            <person name="Meyer A."/>
            <person name="Ponting C.P."/>
            <person name="Streelman J.T."/>
            <person name="Lindblad-Toh K."/>
            <person name="Seehausen O."/>
            <person name="Di Palma F."/>
        </authorList>
    </citation>
    <scope>NUCLEOTIDE SEQUENCE</scope>
</reference>
<dbReference type="GeneTree" id="ENSGT00950000182966"/>
<dbReference type="FunFam" id="1.20.1070.10:FF:000109">
    <property type="entry name" value="Leukotriene B4 receptor"/>
    <property type="match status" value="1"/>
</dbReference>
<evidence type="ECO:0000259" key="15">
    <source>
        <dbReference type="PROSITE" id="PS50262"/>
    </source>
</evidence>
<dbReference type="Gene3D" id="1.20.1070.10">
    <property type="entry name" value="Rhodopsin 7-helix transmembrane proteins"/>
    <property type="match status" value="1"/>
</dbReference>
<keyword evidence="6" id="KW-0297">G-protein coupled receptor</keyword>
<dbReference type="InterPro" id="IPR000248">
    <property type="entry name" value="ATII_rcpt"/>
</dbReference>
<evidence type="ECO:0000313" key="17">
    <source>
        <dbReference type="Proteomes" id="UP000265160"/>
    </source>
</evidence>
<feature type="transmembrane region" description="Helical" evidence="14">
    <location>
        <begin position="144"/>
        <end position="166"/>
    </location>
</feature>
<evidence type="ECO:0000256" key="13">
    <source>
        <dbReference type="SAM" id="MobiDB-lite"/>
    </source>
</evidence>
<keyword evidence="10" id="KW-0325">Glycoprotein</keyword>
<feature type="region of interest" description="Disordered" evidence="13">
    <location>
        <begin position="333"/>
        <end position="358"/>
    </location>
</feature>
<keyword evidence="11" id="KW-0807">Transducer</keyword>
<sequence length="358" mass="40233">MSNTSLPPLTNPIPTEPAEESAVSNNYFTAIGALILSLVFLLGVPGNLFIVWSILARCRQRSVTTLLILNLACADGFLMALTIFFIIYLVMQSWVFGNTMCKILFYLCNSNMYASIFLITLMSVHRLLAVVFPHTLYRLITRKVVRRVILGTWMFVMVISIPSLVFRAATAQNKTKVVCAPNHTLSEHVRLQYTTETVAGFIIPYAIIITSYVLILKRLRETRFQRNVRSEKLILAIVIMFGLFWLPYHVINMIQVAAAWYPKDSATRKRLYGMAESTRAVTSTLAFISSCANPVLYTFAGKSYIKNNGFAFMAKLFEGTSLEQTGTKSTRFTAKDDLGKNNVDSENHTLASPLQNQC</sequence>
<dbReference type="InterPro" id="IPR000276">
    <property type="entry name" value="GPCR_Rhodpsn"/>
</dbReference>
<feature type="transmembrane region" description="Helical" evidence="14">
    <location>
        <begin position="27"/>
        <end position="55"/>
    </location>
</feature>
<feature type="domain" description="G-protein coupled receptors family 1 profile" evidence="15">
    <location>
        <begin position="46"/>
        <end position="297"/>
    </location>
</feature>
<feature type="transmembrane region" description="Helical" evidence="14">
    <location>
        <begin position="235"/>
        <end position="260"/>
    </location>
</feature>
<dbReference type="Proteomes" id="UP000265160">
    <property type="component" value="LG18"/>
</dbReference>
<keyword evidence="8" id="KW-1015">Disulfide bond</keyword>
<feature type="transmembrane region" description="Helical" evidence="14">
    <location>
        <begin position="198"/>
        <end position="215"/>
    </location>
</feature>
<dbReference type="InterPro" id="IPR017452">
    <property type="entry name" value="GPCR_Rhodpsn_7TM"/>
</dbReference>
<keyword evidence="7 14" id="KW-0472">Membrane</keyword>
<evidence type="ECO:0000256" key="2">
    <source>
        <dbReference type="ARBA" id="ARBA00022475"/>
    </source>
</evidence>
<reference evidence="16" key="2">
    <citation type="submission" date="2025-08" db="UniProtKB">
        <authorList>
            <consortium name="Ensembl"/>
        </authorList>
    </citation>
    <scope>IDENTIFICATION</scope>
</reference>
<feature type="transmembrane region" description="Helical" evidence="14">
    <location>
        <begin position="280"/>
        <end position="300"/>
    </location>
</feature>
<dbReference type="GO" id="GO:0006954">
    <property type="term" value="P:inflammatory response"/>
    <property type="evidence" value="ECO:0007669"/>
    <property type="project" value="TreeGrafter"/>
</dbReference>
<dbReference type="PRINTS" id="PR00241">
    <property type="entry name" value="ANGIOTENSINR"/>
</dbReference>
<name>A0A3P9DE76_9CICH</name>
<dbReference type="PANTHER" id="PTHR24225">
    <property type="entry name" value="CHEMOTACTIC RECEPTOR"/>
    <property type="match status" value="1"/>
</dbReference>
<evidence type="ECO:0000256" key="10">
    <source>
        <dbReference type="ARBA" id="ARBA00023180"/>
    </source>
</evidence>
<evidence type="ECO:0000256" key="1">
    <source>
        <dbReference type="ARBA" id="ARBA00004651"/>
    </source>
</evidence>
<evidence type="ECO:0000256" key="12">
    <source>
        <dbReference type="ARBA" id="ARBA00025736"/>
    </source>
</evidence>
<evidence type="ECO:0000256" key="9">
    <source>
        <dbReference type="ARBA" id="ARBA00023170"/>
    </source>
</evidence>
<dbReference type="Ensembl" id="ENSMZET00005033516.1">
    <property type="protein sequence ID" value="ENSMZEP00005032467.1"/>
    <property type="gene ID" value="ENSMZEG00005024182.1"/>
</dbReference>
<evidence type="ECO:0000256" key="7">
    <source>
        <dbReference type="ARBA" id="ARBA00023136"/>
    </source>
</evidence>
<dbReference type="GO" id="GO:0004875">
    <property type="term" value="F:complement receptor activity"/>
    <property type="evidence" value="ECO:0007669"/>
    <property type="project" value="TreeGrafter"/>
</dbReference>
<evidence type="ECO:0000256" key="4">
    <source>
        <dbReference type="ARBA" id="ARBA00022692"/>
    </source>
</evidence>
<dbReference type="GO" id="GO:0007200">
    <property type="term" value="P:phospholipase C-activating G protein-coupled receptor signaling pathway"/>
    <property type="evidence" value="ECO:0007669"/>
    <property type="project" value="TreeGrafter"/>
</dbReference>
<keyword evidence="4 14" id="KW-0812">Transmembrane</keyword>
<dbReference type="GO" id="GO:0007204">
    <property type="term" value="P:positive regulation of cytosolic calcium ion concentration"/>
    <property type="evidence" value="ECO:0007669"/>
    <property type="project" value="TreeGrafter"/>
</dbReference>
<organism evidence="16 17">
    <name type="scientific">Maylandia zebra</name>
    <name type="common">zebra mbuna</name>
    <dbReference type="NCBI Taxonomy" id="106582"/>
    <lineage>
        <taxon>Eukaryota</taxon>
        <taxon>Metazoa</taxon>
        <taxon>Chordata</taxon>
        <taxon>Craniata</taxon>
        <taxon>Vertebrata</taxon>
        <taxon>Euteleostomi</taxon>
        <taxon>Actinopterygii</taxon>
        <taxon>Neopterygii</taxon>
        <taxon>Teleostei</taxon>
        <taxon>Neoteleostei</taxon>
        <taxon>Acanthomorphata</taxon>
        <taxon>Ovalentaria</taxon>
        <taxon>Cichlomorphae</taxon>
        <taxon>Cichliformes</taxon>
        <taxon>Cichlidae</taxon>
        <taxon>African cichlids</taxon>
        <taxon>Pseudocrenilabrinae</taxon>
        <taxon>Haplochromini</taxon>
        <taxon>Maylandia</taxon>
        <taxon>Maylandia zebra complex</taxon>
    </lineage>
</organism>